<evidence type="ECO:0000256" key="1">
    <source>
        <dbReference type="SAM" id="MobiDB-lite"/>
    </source>
</evidence>
<keyword evidence="2" id="KW-0804">Transcription</keyword>
<dbReference type="GO" id="GO:0006352">
    <property type="term" value="P:DNA-templated transcription initiation"/>
    <property type="evidence" value="ECO:0007669"/>
    <property type="project" value="InterPro"/>
</dbReference>
<feature type="compositionally biased region" description="Low complexity" evidence="1">
    <location>
        <begin position="262"/>
        <end position="271"/>
    </location>
</feature>
<feature type="compositionally biased region" description="Basic and acidic residues" evidence="1">
    <location>
        <begin position="218"/>
        <end position="229"/>
    </location>
</feature>
<sequence>MTRGNERDEPVRETVEGLYDAFAPALYRYAWSLLGEGPGAADAVHDGLVAARTLTGRPADPAERAPWLYALVRAAARRRGFAPVCPYARLATVPAEEPVARMFSRLPASHRELVELHLRHALPASAIARVLGLDPDLCAGLARSAVRRAADALAEARDPERAARARVRVPADEGPPSPAAWRARTEEVSTALALLRPPGPPPGLRDRVAATCSDPALEGERRRIAREMHPLTSQGYPLHRSRAAEDAAGAGAGSGPGGGAGAEARAPRPARVLPGDRLTTADHPVHEEHRAPLPAPGGVAEDGEEAAPRRSRRALPVLAGLATAALAVALWGWAGTVEDPRTVIGAGPDDPPPPGSALTGVESASTAADTRPEAGPTEPAPTAPAGPAPSGTGQERSGQGGAADEGPGDPGTPPAAPHEPAEPPQDGAPGEEAPPQAPSPDPGDDDASGEDPDDGGSGRGGGLLGGLLGLLLGGG</sequence>
<dbReference type="RefSeq" id="WP_073383815.1">
    <property type="nucleotide sequence ID" value="NZ_FQZK01000028.1"/>
</dbReference>
<dbReference type="InterPro" id="IPR013325">
    <property type="entry name" value="RNA_pol_sigma_r2"/>
</dbReference>
<dbReference type="EMBL" id="FQZK01000028">
    <property type="protein sequence ID" value="SHK69860.1"/>
    <property type="molecule type" value="Genomic_DNA"/>
</dbReference>
<dbReference type="Proteomes" id="UP000184452">
    <property type="component" value="Unassembled WGS sequence"/>
</dbReference>
<proteinExistence type="predicted"/>
<dbReference type="STRING" id="758803.SAMN05421803_12851"/>
<reference evidence="2 3" key="1">
    <citation type="submission" date="2016-11" db="EMBL/GenBank/DDBJ databases">
        <authorList>
            <person name="Jaros S."/>
            <person name="Januszkiewicz K."/>
            <person name="Wedrychowicz H."/>
        </authorList>
    </citation>
    <scope>NUCLEOTIDE SEQUENCE [LARGE SCALE GENOMIC DNA]</scope>
    <source>
        <strain evidence="2 3">CGMCC 4.5723</strain>
    </source>
</reference>
<dbReference type="AlphaFoldDB" id="A0A1M6UL54"/>
<feature type="compositionally biased region" description="Gly residues" evidence="1">
    <location>
        <begin position="455"/>
        <end position="475"/>
    </location>
</feature>
<feature type="compositionally biased region" description="Acidic residues" evidence="1">
    <location>
        <begin position="442"/>
        <end position="454"/>
    </location>
</feature>
<name>A0A1M6UL54_9ACTN</name>
<accession>A0A1M6UL54</accession>
<evidence type="ECO:0000313" key="2">
    <source>
        <dbReference type="EMBL" id="SHK69860.1"/>
    </source>
</evidence>
<keyword evidence="2" id="KW-0240">DNA-directed RNA polymerase</keyword>
<feature type="region of interest" description="Disordered" evidence="1">
    <location>
        <begin position="156"/>
        <end position="180"/>
    </location>
</feature>
<feature type="region of interest" description="Disordered" evidence="1">
    <location>
        <begin position="342"/>
        <end position="475"/>
    </location>
</feature>
<gene>
    <name evidence="2" type="ORF">SAMN05421803_12851</name>
</gene>
<feature type="compositionally biased region" description="Pro residues" evidence="1">
    <location>
        <begin position="378"/>
        <end position="387"/>
    </location>
</feature>
<feature type="compositionally biased region" description="Gly residues" evidence="1">
    <location>
        <begin position="250"/>
        <end position="261"/>
    </location>
</feature>
<dbReference type="OrthoDB" id="3492533at2"/>
<dbReference type="SUPFAM" id="SSF88946">
    <property type="entry name" value="Sigma2 domain of RNA polymerase sigma factors"/>
    <property type="match status" value="1"/>
</dbReference>
<organism evidence="2 3">
    <name type="scientific">Nocardiopsis flavescens</name>
    <dbReference type="NCBI Taxonomy" id="758803"/>
    <lineage>
        <taxon>Bacteria</taxon>
        <taxon>Bacillati</taxon>
        <taxon>Actinomycetota</taxon>
        <taxon>Actinomycetes</taxon>
        <taxon>Streptosporangiales</taxon>
        <taxon>Nocardiopsidaceae</taxon>
        <taxon>Nocardiopsis</taxon>
    </lineage>
</organism>
<dbReference type="Gene3D" id="1.10.1740.10">
    <property type="match status" value="1"/>
</dbReference>
<keyword evidence="3" id="KW-1185">Reference proteome</keyword>
<feature type="region of interest" description="Disordered" evidence="1">
    <location>
        <begin position="242"/>
        <end position="308"/>
    </location>
</feature>
<feature type="region of interest" description="Disordered" evidence="1">
    <location>
        <begin position="218"/>
        <end position="237"/>
    </location>
</feature>
<dbReference type="GO" id="GO:0003700">
    <property type="term" value="F:DNA-binding transcription factor activity"/>
    <property type="evidence" value="ECO:0007669"/>
    <property type="project" value="InterPro"/>
</dbReference>
<dbReference type="GO" id="GO:0000428">
    <property type="term" value="C:DNA-directed RNA polymerase complex"/>
    <property type="evidence" value="ECO:0007669"/>
    <property type="project" value="UniProtKB-KW"/>
</dbReference>
<evidence type="ECO:0000313" key="3">
    <source>
        <dbReference type="Proteomes" id="UP000184452"/>
    </source>
</evidence>
<feature type="compositionally biased region" description="Basic and acidic residues" evidence="1">
    <location>
        <begin position="279"/>
        <end position="291"/>
    </location>
</feature>
<protein>
    <submittedName>
        <fullName evidence="2">DNA-directed RNA polymerase specialized sigma subunit, sigma24 family</fullName>
    </submittedName>
</protein>